<feature type="transmembrane region" description="Helical" evidence="1">
    <location>
        <begin position="76"/>
        <end position="97"/>
    </location>
</feature>
<keyword evidence="1" id="KW-0472">Membrane</keyword>
<gene>
    <name evidence="2" type="ORF">SAMN02745110_00358</name>
</gene>
<keyword evidence="1" id="KW-1133">Transmembrane helix</keyword>
<feature type="transmembrane region" description="Helical" evidence="1">
    <location>
        <begin position="39"/>
        <end position="61"/>
    </location>
</feature>
<dbReference type="PANTHER" id="PTHR36833">
    <property type="entry name" value="SLR0610 PROTEIN-RELATED"/>
    <property type="match status" value="1"/>
</dbReference>
<evidence type="ECO:0000256" key="1">
    <source>
        <dbReference type="SAM" id="Phobius"/>
    </source>
</evidence>
<feature type="transmembrane region" description="Helical" evidence="1">
    <location>
        <begin position="243"/>
        <end position="260"/>
    </location>
</feature>
<dbReference type="Pfam" id="PF06182">
    <property type="entry name" value="ABC2_membrane_6"/>
    <property type="match status" value="1"/>
</dbReference>
<organism evidence="2 3">
    <name type="scientific">Eubacterium ruminantium</name>
    <dbReference type="NCBI Taxonomy" id="42322"/>
    <lineage>
        <taxon>Bacteria</taxon>
        <taxon>Bacillati</taxon>
        <taxon>Bacillota</taxon>
        <taxon>Clostridia</taxon>
        <taxon>Eubacteriales</taxon>
        <taxon>Eubacteriaceae</taxon>
        <taxon>Eubacterium</taxon>
    </lineage>
</organism>
<name>A0A1T4KG69_9FIRM</name>
<dbReference type="RefSeq" id="WP_078786036.1">
    <property type="nucleotide sequence ID" value="NZ_CACZYW010000003.1"/>
</dbReference>
<reference evidence="2 3" key="1">
    <citation type="submission" date="2017-02" db="EMBL/GenBank/DDBJ databases">
        <authorList>
            <person name="Peterson S.W."/>
        </authorList>
    </citation>
    <scope>NUCLEOTIDE SEQUENCE [LARGE SCALE GENOMIC DNA]</scope>
    <source>
        <strain evidence="2 3">ATCC 17233</strain>
    </source>
</reference>
<evidence type="ECO:0000313" key="3">
    <source>
        <dbReference type="Proteomes" id="UP000189857"/>
    </source>
</evidence>
<feature type="transmembrane region" description="Helical" evidence="1">
    <location>
        <begin position="207"/>
        <end position="231"/>
    </location>
</feature>
<evidence type="ECO:0000313" key="2">
    <source>
        <dbReference type="EMBL" id="SJZ41376.1"/>
    </source>
</evidence>
<dbReference type="AlphaFoldDB" id="A0A1T4KG69"/>
<feature type="transmembrane region" description="Helical" evidence="1">
    <location>
        <begin position="118"/>
        <end position="146"/>
    </location>
</feature>
<dbReference type="PANTHER" id="PTHR36833:SF1">
    <property type="entry name" value="INTEGRAL MEMBRANE TRANSPORT PROTEIN"/>
    <property type="match status" value="1"/>
</dbReference>
<protein>
    <submittedName>
        <fullName evidence="2">ABC-2 type transport system permease protein</fullName>
    </submittedName>
</protein>
<proteinExistence type="predicted"/>
<sequence length="275" mass="31781">MENSIISTNKKRGFKFYLHIYKKLLVQDLKSKMSYRADFIISTVGMVVSNLVGFISFYILFKNFPTINGWTMYETLFLYGFSLVALTPVQCFFDNNWNLRHLVMSGDFIKYCFRPINIFFYFMSEIFDVKGLGQFAFGIGTIIYAWSHLSIPVTFLTLAQLVVYLFAASLFMIAIMNAAAAACFWLQNSGYIMIIMFRFKDYSKYPVTIFNSVFKAIFTFIIPIAFIAYYPGLVILRPDNVPLLSWLSPFIGAIFFYLSYKLWMLGAKKYDGTGS</sequence>
<dbReference type="OrthoDB" id="9788195at2"/>
<feature type="transmembrane region" description="Helical" evidence="1">
    <location>
        <begin position="158"/>
        <end position="186"/>
    </location>
</feature>
<dbReference type="EMBL" id="FUXA01000004">
    <property type="protein sequence ID" value="SJZ41376.1"/>
    <property type="molecule type" value="Genomic_DNA"/>
</dbReference>
<keyword evidence="3" id="KW-1185">Reference proteome</keyword>
<accession>A0A1T4KG69</accession>
<keyword evidence="1" id="KW-0812">Transmembrane</keyword>
<dbReference type="InterPro" id="IPR010390">
    <property type="entry name" value="ABC-2_transporter-like"/>
</dbReference>
<dbReference type="Proteomes" id="UP000189857">
    <property type="component" value="Unassembled WGS sequence"/>
</dbReference>